<name>A0A1H8WHC5_9EURY</name>
<protein>
    <submittedName>
        <fullName evidence="1">Uncharacterized protein</fullName>
    </submittedName>
</protein>
<accession>A0A1H8WHC5</accession>
<reference evidence="2" key="1">
    <citation type="submission" date="2016-10" db="EMBL/GenBank/DDBJ databases">
        <authorList>
            <person name="Varghese N."/>
            <person name="Submissions S."/>
        </authorList>
    </citation>
    <scope>NUCLEOTIDE SEQUENCE [LARGE SCALE GENOMIC DNA]</scope>
    <source>
        <strain evidence="2">CGMCC 1.10121</strain>
    </source>
</reference>
<proteinExistence type="predicted"/>
<evidence type="ECO:0000313" key="2">
    <source>
        <dbReference type="Proteomes" id="UP000199126"/>
    </source>
</evidence>
<evidence type="ECO:0000313" key="1">
    <source>
        <dbReference type="EMBL" id="SEP27084.1"/>
    </source>
</evidence>
<keyword evidence="2" id="KW-1185">Reference proteome</keyword>
<dbReference type="Proteomes" id="UP000199126">
    <property type="component" value="Unassembled WGS sequence"/>
</dbReference>
<sequence length="66" mass="7052">MLIILLNRDKTGKGMAGKSQSTMEVTCNKCAFTQVVNPGDEVLPSEVVVEHGKQTGHKLTVAALVK</sequence>
<dbReference type="EMBL" id="FODV01000030">
    <property type="protein sequence ID" value="SEP27084.1"/>
    <property type="molecule type" value="Genomic_DNA"/>
</dbReference>
<gene>
    <name evidence="1" type="ORF">SAMN04487948_1309</name>
</gene>
<organism evidence="1 2">
    <name type="scientific">Halogranum amylolyticum</name>
    <dbReference type="NCBI Taxonomy" id="660520"/>
    <lineage>
        <taxon>Archaea</taxon>
        <taxon>Methanobacteriati</taxon>
        <taxon>Methanobacteriota</taxon>
        <taxon>Stenosarchaea group</taxon>
        <taxon>Halobacteria</taxon>
        <taxon>Halobacteriales</taxon>
        <taxon>Haloferacaceae</taxon>
    </lineage>
</organism>
<dbReference type="AlphaFoldDB" id="A0A1H8WHC5"/>